<keyword evidence="3" id="KW-1185">Reference proteome</keyword>
<dbReference type="PANTHER" id="PTHR46124:SF2">
    <property type="entry name" value="D-AMINOACYL-TRNA DEACYLASE"/>
    <property type="match status" value="1"/>
</dbReference>
<evidence type="ECO:0000256" key="1">
    <source>
        <dbReference type="SAM" id="MobiDB-lite"/>
    </source>
</evidence>
<name>A0ABQ6S4J2_9BACT</name>
<dbReference type="InterPro" id="IPR001130">
    <property type="entry name" value="TatD-like"/>
</dbReference>
<feature type="region of interest" description="Disordered" evidence="1">
    <location>
        <begin position="208"/>
        <end position="228"/>
    </location>
</feature>
<dbReference type="SUPFAM" id="SSF51556">
    <property type="entry name" value="Metallo-dependent hydrolases"/>
    <property type="match status" value="1"/>
</dbReference>
<comment type="caution">
    <text evidence="2">The sequence shown here is derived from an EMBL/GenBank/DDBJ whole genome shotgun (WGS) entry which is preliminary data.</text>
</comment>
<protein>
    <submittedName>
        <fullName evidence="2">Mg-dependent DNase</fullName>
    </submittedName>
</protein>
<sequence>MQYLLFFNLLKIRTFVAMTDRFVNIHTHRPTGRGIELRTAGIHPWNADKEDVSTIVPLLGDVQAVGETGLDFVHGADRETQLAAFRAQLALARERRLPVVLHCVRAFEPVMRELDACRPRAAIFHGFIGSPEQARRAVGKGYYLSFGLRAFASPKTLESLRETPLSQLFLETDDSDVPIEEIYARAAKVKGVTPEELQRATLENYGRIFTTGPQGQDKAAGTPPLPAR</sequence>
<dbReference type="Gene3D" id="3.20.20.140">
    <property type="entry name" value="Metal-dependent hydrolases"/>
    <property type="match status" value="1"/>
</dbReference>
<dbReference type="PANTHER" id="PTHR46124">
    <property type="entry name" value="D-AMINOACYL-TRNA DEACYLASE"/>
    <property type="match status" value="1"/>
</dbReference>
<dbReference type="EMBL" id="VVND01000006">
    <property type="protein sequence ID" value="KAA3159798.1"/>
    <property type="molecule type" value="Genomic_DNA"/>
</dbReference>
<accession>A0ABQ6S4J2</accession>
<evidence type="ECO:0000313" key="3">
    <source>
        <dbReference type="Proteomes" id="UP000324870"/>
    </source>
</evidence>
<reference evidence="2 3" key="1">
    <citation type="journal article" date="2019" name="Nat. Med.">
        <title>A library of human gut bacterial isolates paired with longitudinal multiomics data enables mechanistic microbiome research.</title>
        <authorList>
            <person name="Poyet M."/>
            <person name="Groussin M."/>
            <person name="Gibbons S.M."/>
            <person name="Avila-Pacheco J."/>
            <person name="Jiang X."/>
            <person name="Kearney S.M."/>
            <person name="Perrotta A.R."/>
            <person name="Berdy B."/>
            <person name="Zhao S."/>
            <person name="Lieberman T.D."/>
            <person name="Swanson P.K."/>
            <person name="Smith M."/>
            <person name="Roesemann S."/>
            <person name="Alexander J.E."/>
            <person name="Rich S.A."/>
            <person name="Livny J."/>
            <person name="Vlamakis H."/>
            <person name="Clish C."/>
            <person name="Bullock K."/>
            <person name="Deik A."/>
            <person name="Scott J."/>
            <person name="Pierce K.A."/>
            <person name="Xavier R.J."/>
            <person name="Alm E.J."/>
        </authorList>
    </citation>
    <scope>NUCLEOTIDE SEQUENCE [LARGE SCALE GENOMIC DNA]</scope>
    <source>
        <strain evidence="2 3">BIOML-A1</strain>
    </source>
</reference>
<dbReference type="Proteomes" id="UP000324870">
    <property type="component" value="Unassembled WGS sequence"/>
</dbReference>
<proteinExistence type="predicted"/>
<dbReference type="InterPro" id="IPR032466">
    <property type="entry name" value="Metal_Hydrolase"/>
</dbReference>
<organism evidence="2 3">
    <name type="scientific">Alistipes finegoldii</name>
    <dbReference type="NCBI Taxonomy" id="214856"/>
    <lineage>
        <taxon>Bacteria</taxon>
        <taxon>Pseudomonadati</taxon>
        <taxon>Bacteroidota</taxon>
        <taxon>Bacteroidia</taxon>
        <taxon>Bacteroidales</taxon>
        <taxon>Rikenellaceae</taxon>
        <taxon>Alistipes</taxon>
    </lineage>
</organism>
<dbReference type="Pfam" id="PF01026">
    <property type="entry name" value="TatD_DNase"/>
    <property type="match status" value="1"/>
</dbReference>
<evidence type="ECO:0000313" key="2">
    <source>
        <dbReference type="EMBL" id="KAA3159798.1"/>
    </source>
</evidence>
<gene>
    <name evidence="2" type="ORF">F2A26_05840</name>
</gene>